<dbReference type="EMBL" id="CM007649">
    <property type="protein sequence ID" value="ONM39654.1"/>
    <property type="molecule type" value="Genomic_DNA"/>
</dbReference>
<evidence type="ECO:0000313" key="1">
    <source>
        <dbReference type="EMBL" id="ONM39654.1"/>
    </source>
</evidence>
<organism evidence="1">
    <name type="scientific">Zea mays</name>
    <name type="common">Maize</name>
    <dbReference type="NCBI Taxonomy" id="4577"/>
    <lineage>
        <taxon>Eukaryota</taxon>
        <taxon>Viridiplantae</taxon>
        <taxon>Streptophyta</taxon>
        <taxon>Embryophyta</taxon>
        <taxon>Tracheophyta</taxon>
        <taxon>Spermatophyta</taxon>
        <taxon>Magnoliopsida</taxon>
        <taxon>Liliopsida</taxon>
        <taxon>Poales</taxon>
        <taxon>Poaceae</taxon>
        <taxon>PACMAD clade</taxon>
        <taxon>Panicoideae</taxon>
        <taxon>Andropogonodae</taxon>
        <taxon>Andropogoneae</taxon>
        <taxon>Tripsacinae</taxon>
        <taxon>Zea</taxon>
    </lineage>
</organism>
<feature type="non-terminal residue" evidence="1">
    <location>
        <position position="109"/>
    </location>
</feature>
<proteinExistence type="predicted"/>
<protein>
    <submittedName>
        <fullName evidence="1">Ubiquitin-conjugating enzyme E2 8</fullName>
    </submittedName>
</protein>
<accession>A0A1D6NGX2</accession>
<dbReference type="AlphaFoldDB" id="A0A1D6NGX2"/>
<name>A0A1D6NGX2_MAIZE</name>
<sequence>MPCSIFSTWPLGSLLRCVAGTWTCLHVFVLSFLYNDEPNWVCSTVPRVVLNAAVLCHLEAVILSVKKNWYLEPFCVGWRCRPVHACVLLPFTSHRVGRNITFCLLSNWY</sequence>
<gene>
    <name evidence="1" type="ORF">ZEAMMB73_Zm00001d043998</name>
</gene>
<reference evidence="1" key="1">
    <citation type="submission" date="2015-12" db="EMBL/GenBank/DDBJ databases">
        <title>Update maize B73 reference genome by single molecule sequencing technologies.</title>
        <authorList>
            <consortium name="Maize Genome Sequencing Project"/>
            <person name="Ware D."/>
        </authorList>
    </citation>
    <scope>NUCLEOTIDE SEQUENCE [LARGE SCALE GENOMIC DNA]</scope>
    <source>
        <tissue evidence="1">Seedling</tissue>
    </source>
</reference>